<feature type="region of interest" description="Phosphoribosyl-ATP pyrophosphohydrolase" evidence="16">
    <location>
        <begin position="132"/>
        <end position="227"/>
    </location>
</feature>
<evidence type="ECO:0000256" key="9">
    <source>
        <dbReference type="ARBA" id="ARBA00022490"/>
    </source>
</evidence>
<dbReference type="InterPro" id="IPR038019">
    <property type="entry name" value="PRib_AMP_CycHydrolase_sf"/>
</dbReference>
<evidence type="ECO:0000256" key="7">
    <source>
        <dbReference type="ARBA" id="ARBA00008299"/>
    </source>
</evidence>
<organism evidence="19 20">
    <name type="scientific">Brevundimonas kwangchunensis</name>
    <dbReference type="NCBI Taxonomy" id="322163"/>
    <lineage>
        <taxon>Bacteria</taxon>
        <taxon>Pseudomonadati</taxon>
        <taxon>Pseudomonadota</taxon>
        <taxon>Alphaproteobacteria</taxon>
        <taxon>Caulobacterales</taxon>
        <taxon>Caulobacteraceae</taxon>
        <taxon>Brevundimonas</taxon>
    </lineage>
</organism>
<evidence type="ECO:0000256" key="8">
    <source>
        <dbReference type="ARBA" id="ARBA00009392"/>
    </source>
</evidence>
<dbReference type="EMBL" id="BAAAGA010000002">
    <property type="protein sequence ID" value="GAA0619832.1"/>
    <property type="molecule type" value="Genomic_DNA"/>
</dbReference>
<evidence type="ECO:0000256" key="5">
    <source>
        <dbReference type="ARBA" id="ARBA00005204"/>
    </source>
</evidence>
<proteinExistence type="inferred from homology"/>
<evidence type="ECO:0000256" key="1">
    <source>
        <dbReference type="ARBA" id="ARBA00000024"/>
    </source>
</evidence>
<comment type="similarity">
    <text evidence="8">Belongs to the PRA-PH family.</text>
</comment>
<evidence type="ECO:0000256" key="10">
    <source>
        <dbReference type="ARBA" id="ARBA00022605"/>
    </source>
</evidence>
<evidence type="ECO:0000313" key="19">
    <source>
        <dbReference type="EMBL" id="GAA0619832.1"/>
    </source>
</evidence>
<sequence>MTKIGDAALPLHHASHGPPPPRGEELDFDKGGGLIPVVVQDAATLQVLTLAYMDRAAFDETVESGEATFFSRSRGGRWRKGETSGDRLHVVSITPDCDADALVLKVRPVGNACHLNRTSCFGEEDAPGIGRLARLERTIAERAAADPATSWTARLLAEGPKRAAQKVGEEGVETALAGAAGPDEELASEAADLLYHLLVLLRARGMGLDAVLDVLAAREGKSGLREG</sequence>
<dbReference type="SUPFAM" id="SSF101386">
    <property type="entry name" value="all-alpha NTP pyrophosphatases"/>
    <property type="match status" value="1"/>
</dbReference>
<protein>
    <recommendedName>
        <fullName evidence="16">Histidine biosynthesis bifunctional protein HisIE</fullName>
    </recommendedName>
    <domain>
        <recommendedName>
            <fullName evidence="16">Phosphoribosyl-AMP cyclohydrolase</fullName>
            <shortName evidence="16">PRA-CH</shortName>
            <ecNumber evidence="16">3.5.4.19</ecNumber>
        </recommendedName>
    </domain>
    <domain>
        <recommendedName>
            <fullName evidence="16">Phosphoribosyl-ATP pyrophosphatase</fullName>
            <shortName evidence="16">PRA-PH</shortName>
            <ecNumber evidence="16">3.6.1.31</ecNumber>
        </recommendedName>
    </domain>
</protein>
<evidence type="ECO:0000256" key="15">
    <source>
        <dbReference type="ARBA" id="ARBA00023268"/>
    </source>
</evidence>
<comment type="similarity">
    <text evidence="6 16">In the C-terminal section; belongs to the PRA-PH family.</text>
</comment>
<dbReference type="Gene3D" id="1.10.287.1080">
    <property type="entry name" value="MazG-like"/>
    <property type="match status" value="1"/>
</dbReference>
<dbReference type="Gene3D" id="3.10.20.810">
    <property type="entry name" value="Phosphoribosyl-AMP cyclohydrolase"/>
    <property type="match status" value="1"/>
</dbReference>
<evidence type="ECO:0000256" key="2">
    <source>
        <dbReference type="ARBA" id="ARBA00001460"/>
    </source>
</evidence>
<keyword evidence="15 16" id="KW-0511">Multifunctional enzyme</keyword>
<dbReference type="EC" id="3.6.1.31" evidence="16"/>
<evidence type="ECO:0000256" key="3">
    <source>
        <dbReference type="ARBA" id="ARBA00004496"/>
    </source>
</evidence>
<evidence type="ECO:0000313" key="20">
    <source>
        <dbReference type="Proteomes" id="UP001501352"/>
    </source>
</evidence>
<dbReference type="PANTHER" id="PTHR42945">
    <property type="entry name" value="HISTIDINE BIOSYNTHESIS BIFUNCTIONAL PROTEIN"/>
    <property type="match status" value="1"/>
</dbReference>
<dbReference type="PANTHER" id="PTHR42945:SF9">
    <property type="entry name" value="HISTIDINE BIOSYNTHESIS BIFUNCTIONAL PROTEIN HISIE"/>
    <property type="match status" value="1"/>
</dbReference>
<keyword evidence="10 16" id="KW-0028">Amino-acid biosynthesis</keyword>
<evidence type="ECO:0000259" key="18">
    <source>
        <dbReference type="Pfam" id="PF01502"/>
    </source>
</evidence>
<accession>A0ABN1GUR6</accession>
<keyword evidence="9 16" id="KW-0963">Cytoplasm</keyword>
<dbReference type="HAMAP" id="MF_01019">
    <property type="entry name" value="HisIE"/>
    <property type="match status" value="1"/>
</dbReference>
<feature type="region of interest" description="Phosphoribosyl-AMP cyclohydrolase" evidence="16">
    <location>
        <begin position="1"/>
        <end position="131"/>
    </location>
</feature>
<evidence type="ECO:0000256" key="16">
    <source>
        <dbReference type="HAMAP-Rule" id="MF_01019"/>
    </source>
</evidence>
<evidence type="ECO:0000256" key="4">
    <source>
        <dbReference type="ARBA" id="ARBA00005169"/>
    </source>
</evidence>
<dbReference type="RefSeq" id="WP_343792142.1">
    <property type="nucleotide sequence ID" value="NZ_BAAAGA010000002.1"/>
</dbReference>
<dbReference type="SUPFAM" id="SSF141734">
    <property type="entry name" value="HisI-like"/>
    <property type="match status" value="1"/>
</dbReference>
<comment type="subcellular location">
    <subcellularLocation>
        <location evidence="3 16">Cytoplasm</location>
    </subcellularLocation>
</comment>
<evidence type="ECO:0000256" key="17">
    <source>
        <dbReference type="SAM" id="MobiDB-lite"/>
    </source>
</evidence>
<evidence type="ECO:0000256" key="14">
    <source>
        <dbReference type="ARBA" id="ARBA00023102"/>
    </source>
</evidence>
<comment type="catalytic activity">
    <reaction evidence="2 16">
        <text>1-(5-phospho-beta-D-ribosyl)-ATP + H2O = 1-(5-phospho-beta-D-ribosyl)-5'-AMP + diphosphate + H(+)</text>
        <dbReference type="Rhea" id="RHEA:22828"/>
        <dbReference type="ChEBI" id="CHEBI:15377"/>
        <dbReference type="ChEBI" id="CHEBI:15378"/>
        <dbReference type="ChEBI" id="CHEBI:33019"/>
        <dbReference type="ChEBI" id="CHEBI:59457"/>
        <dbReference type="ChEBI" id="CHEBI:73183"/>
        <dbReference type="EC" id="3.6.1.31"/>
    </reaction>
</comment>
<dbReference type="Proteomes" id="UP001501352">
    <property type="component" value="Unassembled WGS sequence"/>
</dbReference>
<keyword evidence="13 16" id="KW-0067">ATP-binding</keyword>
<dbReference type="InterPro" id="IPR021130">
    <property type="entry name" value="PRib-ATP_PPHydrolase-like"/>
</dbReference>
<name>A0ABN1GUR6_9CAUL</name>
<dbReference type="EC" id="3.5.4.19" evidence="16"/>
<dbReference type="NCBIfam" id="TIGR03188">
    <property type="entry name" value="histidine_hisI"/>
    <property type="match status" value="1"/>
</dbReference>
<dbReference type="HAMAP" id="MF_01020">
    <property type="entry name" value="HisE"/>
    <property type="match status" value="1"/>
</dbReference>
<evidence type="ECO:0000256" key="12">
    <source>
        <dbReference type="ARBA" id="ARBA00022801"/>
    </source>
</evidence>
<comment type="pathway">
    <text evidence="4 16">Amino-acid biosynthesis; L-histidine biosynthesis; L-histidine from 5-phospho-alpha-D-ribose 1-diphosphate: step 3/9.</text>
</comment>
<feature type="domain" description="Phosphoribosyl-AMP cyclohydrolase" evidence="18">
    <location>
        <begin position="50"/>
        <end position="121"/>
    </location>
</feature>
<comment type="catalytic activity">
    <reaction evidence="1 16">
        <text>1-(5-phospho-beta-D-ribosyl)-5'-AMP + H2O = 1-(5-phospho-beta-D-ribosyl)-5-[(5-phospho-beta-D-ribosylamino)methylideneamino]imidazole-4-carboxamide</text>
        <dbReference type="Rhea" id="RHEA:20049"/>
        <dbReference type="ChEBI" id="CHEBI:15377"/>
        <dbReference type="ChEBI" id="CHEBI:58435"/>
        <dbReference type="ChEBI" id="CHEBI:59457"/>
        <dbReference type="EC" id="3.5.4.19"/>
    </reaction>
</comment>
<evidence type="ECO:0000256" key="11">
    <source>
        <dbReference type="ARBA" id="ARBA00022741"/>
    </source>
</evidence>
<dbReference type="Pfam" id="PF01503">
    <property type="entry name" value="PRA-PH"/>
    <property type="match status" value="1"/>
</dbReference>
<keyword evidence="20" id="KW-1185">Reference proteome</keyword>
<feature type="region of interest" description="Disordered" evidence="17">
    <location>
        <begin position="1"/>
        <end position="29"/>
    </location>
</feature>
<keyword evidence="12 16" id="KW-0378">Hydrolase</keyword>
<dbReference type="NCBIfam" id="NF002747">
    <property type="entry name" value="PRK02759.1"/>
    <property type="match status" value="1"/>
</dbReference>
<dbReference type="CDD" id="cd11534">
    <property type="entry name" value="NTP-PPase_HisIE_like"/>
    <property type="match status" value="1"/>
</dbReference>
<keyword evidence="11 16" id="KW-0547">Nucleotide-binding</keyword>
<dbReference type="InterPro" id="IPR002496">
    <property type="entry name" value="PRib_AMP_CycHydrolase_dom"/>
</dbReference>
<keyword evidence="14 16" id="KW-0368">Histidine biosynthesis</keyword>
<reference evidence="19 20" key="1">
    <citation type="journal article" date="2019" name="Int. J. Syst. Evol. Microbiol.">
        <title>The Global Catalogue of Microorganisms (GCM) 10K type strain sequencing project: providing services to taxonomists for standard genome sequencing and annotation.</title>
        <authorList>
            <consortium name="The Broad Institute Genomics Platform"/>
            <consortium name="The Broad Institute Genome Sequencing Center for Infectious Disease"/>
            <person name="Wu L."/>
            <person name="Ma J."/>
        </authorList>
    </citation>
    <scope>NUCLEOTIDE SEQUENCE [LARGE SCALE GENOMIC DNA]</scope>
    <source>
        <strain evidence="19 20">JCM 12928</strain>
    </source>
</reference>
<dbReference type="InterPro" id="IPR023019">
    <property type="entry name" value="His_synth_HisIE"/>
</dbReference>
<dbReference type="Pfam" id="PF01502">
    <property type="entry name" value="PRA-CH"/>
    <property type="match status" value="1"/>
</dbReference>
<gene>
    <name evidence="16 19" type="primary">hisIE</name>
    <name evidence="16" type="synonym">hisI</name>
    <name evidence="19" type="ORF">GCM10009422_14290</name>
</gene>
<comment type="pathway">
    <text evidence="5 16">Amino-acid biosynthesis; L-histidine biosynthesis; L-histidine from 5-phospho-alpha-D-ribose 1-diphosphate: step 2/9.</text>
</comment>
<evidence type="ECO:0000256" key="13">
    <source>
        <dbReference type="ARBA" id="ARBA00022840"/>
    </source>
</evidence>
<dbReference type="InterPro" id="IPR008179">
    <property type="entry name" value="HisE"/>
</dbReference>
<comment type="caution">
    <text evidence="19">The sequence shown here is derived from an EMBL/GenBank/DDBJ whole genome shotgun (WGS) entry which is preliminary data.</text>
</comment>
<evidence type="ECO:0000256" key="6">
    <source>
        <dbReference type="ARBA" id="ARBA00007731"/>
    </source>
</evidence>
<comment type="similarity">
    <text evidence="7 16">In the N-terminal section; belongs to the PRA-CH family.</text>
</comment>